<accession>A0A2N3L0K2</accession>
<name>A0A2N3L0K2_9PROT</name>
<reference evidence="2 3" key="1">
    <citation type="submission" date="2017-09" db="EMBL/GenBank/DDBJ databases">
        <title>Biodiversity and function of Thalassospira species in the particle-attached aromatic-hydrocarbon-degrading consortia from the surface seawater of the China South Sea.</title>
        <authorList>
            <person name="Dong C."/>
            <person name="Lai Q."/>
            <person name="Shao Z."/>
        </authorList>
    </citation>
    <scope>NUCLEOTIDE SEQUENCE [LARGE SCALE GENOMIC DNA]</scope>
    <source>
        <strain evidence="2 3">139Z-12</strain>
    </source>
</reference>
<dbReference type="EMBL" id="NXGX01000015">
    <property type="protein sequence ID" value="PKR56333.1"/>
    <property type="molecule type" value="Genomic_DNA"/>
</dbReference>
<keyword evidence="3" id="KW-1185">Reference proteome</keyword>
<protein>
    <submittedName>
        <fullName evidence="2">Uncharacterized protein</fullName>
    </submittedName>
</protein>
<evidence type="ECO:0000313" key="2">
    <source>
        <dbReference type="EMBL" id="PKR56333.1"/>
    </source>
</evidence>
<organism evidence="2 3">
    <name type="scientific">Thalassospira lohafexi</name>
    <dbReference type="NCBI Taxonomy" id="744227"/>
    <lineage>
        <taxon>Bacteria</taxon>
        <taxon>Pseudomonadati</taxon>
        <taxon>Pseudomonadota</taxon>
        <taxon>Alphaproteobacteria</taxon>
        <taxon>Rhodospirillales</taxon>
        <taxon>Thalassospiraceae</taxon>
        <taxon>Thalassospira</taxon>
    </lineage>
</organism>
<evidence type="ECO:0000313" key="3">
    <source>
        <dbReference type="Proteomes" id="UP000233332"/>
    </source>
</evidence>
<gene>
    <name evidence="2" type="ORF">COO92_21245</name>
</gene>
<feature type="transmembrane region" description="Helical" evidence="1">
    <location>
        <begin position="15"/>
        <end position="38"/>
    </location>
</feature>
<dbReference type="AlphaFoldDB" id="A0A2N3L0K2"/>
<keyword evidence="1" id="KW-0812">Transmembrane</keyword>
<dbReference type="Proteomes" id="UP000233332">
    <property type="component" value="Unassembled WGS sequence"/>
</dbReference>
<evidence type="ECO:0000256" key="1">
    <source>
        <dbReference type="SAM" id="Phobius"/>
    </source>
</evidence>
<keyword evidence="1" id="KW-1133">Transmembrane helix</keyword>
<comment type="caution">
    <text evidence="2">The sequence shown here is derived from an EMBL/GenBank/DDBJ whole genome shotgun (WGS) entry which is preliminary data.</text>
</comment>
<sequence>MKSNADDRTAIAKSVTISIVTIVLVVFGLASSVTNFIIRPQTEALLEQIVELRGEVATLKRSNAAHFGQVKSLLKE</sequence>
<keyword evidence="1" id="KW-0472">Membrane</keyword>
<dbReference type="RefSeq" id="WP_101304938.1">
    <property type="nucleotide sequence ID" value="NZ_NXGX01000015.1"/>
</dbReference>
<proteinExistence type="predicted"/>